<organism evidence="3 4">
    <name type="scientific">Larkinella terrae</name>
    <dbReference type="NCBI Taxonomy" id="2025311"/>
    <lineage>
        <taxon>Bacteria</taxon>
        <taxon>Pseudomonadati</taxon>
        <taxon>Bacteroidota</taxon>
        <taxon>Cytophagia</taxon>
        <taxon>Cytophagales</taxon>
        <taxon>Spirosomataceae</taxon>
        <taxon>Larkinella</taxon>
    </lineage>
</organism>
<sequence length="427" mass="48764">MELVNRTEAPEYKRIEEVKVPAIATLTMDNRQPLYWINAGQQPVIRLEIIFEAGAWYEPLPGLSTLAMKMLTEGTRQKTSAQISEYFDRYGAFLEQQSGTNRASLTVYGLTKHLPSILPMIQEMLLDSVIPERELNHQKNITLQTLRVNLEKNNFVASRLIREKIFGKNHPYGHNQSPETLEAIQRDGVETYYRQRIRQKPFRVVVAGQITETEIALINQYLGHQVVEVPVSDNGADKTVNSDSSAVLLEKEDSLQSSIRLGRLLFTRNHPDYFPTLVLNEVLGGYFGSRLMKNIREEKGFTYGIWSNLAMHPNEGTLLMGTDVKRENTQETLDEIWKEIRRLRDEPVPESELETVRNYMAGSYVGNLNTPFEIADRYKTVLFEGLPADYINTYIERMRAVTAEQVQAMANRYLSDGSLIEVVVGGK</sequence>
<dbReference type="InterPro" id="IPR011249">
    <property type="entry name" value="Metalloenz_LuxS/M16"/>
</dbReference>
<dbReference type="RefSeq" id="WP_154174858.1">
    <property type="nucleotide sequence ID" value="NZ_WJXZ01000004.1"/>
</dbReference>
<accession>A0A7K0EI18</accession>
<dbReference type="PANTHER" id="PTHR11851">
    <property type="entry name" value="METALLOPROTEASE"/>
    <property type="match status" value="1"/>
</dbReference>
<dbReference type="Gene3D" id="3.30.830.10">
    <property type="entry name" value="Metalloenzyme, LuxS/M16 peptidase-like"/>
    <property type="match status" value="2"/>
</dbReference>
<comment type="caution">
    <text evidence="3">The sequence shown here is derived from an EMBL/GenBank/DDBJ whole genome shotgun (WGS) entry which is preliminary data.</text>
</comment>
<dbReference type="InterPro" id="IPR007863">
    <property type="entry name" value="Peptidase_M16_C"/>
</dbReference>
<dbReference type="EMBL" id="WJXZ01000004">
    <property type="protein sequence ID" value="MRS61490.1"/>
    <property type="molecule type" value="Genomic_DNA"/>
</dbReference>
<dbReference type="InterPro" id="IPR050361">
    <property type="entry name" value="MPP/UQCRC_Complex"/>
</dbReference>
<feature type="domain" description="Peptidase M16 C-terminal" evidence="2">
    <location>
        <begin position="184"/>
        <end position="358"/>
    </location>
</feature>
<evidence type="ECO:0000313" key="3">
    <source>
        <dbReference type="EMBL" id="MRS61490.1"/>
    </source>
</evidence>
<dbReference type="AlphaFoldDB" id="A0A7K0EI18"/>
<evidence type="ECO:0000313" key="4">
    <source>
        <dbReference type="Proteomes" id="UP000441754"/>
    </source>
</evidence>
<proteinExistence type="predicted"/>
<dbReference type="InterPro" id="IPR011765">
    <property type="entry name" value="Pept_M16_N"/>
</dbReference>
<dbReference type="SUPFAM" id="SSF63411">
    <property type="entry name" value="LuxS/MPP-like metallohydrolase"/>
    <property type="match status" value="2"/>
</dbReference>
<dbReference type="GO" id="GO:0046872">
    <property type="term" value="F:metal ion binding"/>
    <property type="evidence" value="ECO:0007669"/>
    <property type="project" value="InterPro"/>
</dbReference>
<keyword evidence="4" id="KW-1185">Reference proteome</keyword>
<gene>
    <name evidence="3" type="ORF">GJJ30_09350</name>
</gene>
<feature type="domain" description="Peptidase M16 N-terminal" evidence="1">
    <location>
        <begin position="42"/>
        <end position="160"/>
    </location>
</feature>
<evidence type="ECO:0000259" key="1">
    <source>
        <dbReference type="Pfam" id="PF00675"/>
    </source>
</evidence>
<dbReference type="Pfam" id="PF00675">
    <property type="entry name" value="Peptidase_M16"/>
    <property type="match status" value="1"/>
</dbReference>
<dbReference type="Proteomes" id="UP000441754">
    <property type="component" value="Unassembled WGS sequence"/>
</dbReference>
<dbReference type="Pfam" id="PF05193">
    <property type="entry name" value="Peptidase_M16_C"/>
    <property type="match status" value="1"/>
</dbReference>
<dbReference type="PANTHER" id="PTHR11851:SF224">
    <property type="entry name" value="PROCESSING PROTEASE"/>
    <property type="match status" value="1"/>
</dbReference>
<evidence type="ECO:0000259" key="2">
    <source>
        <dbReference type="Pfam" id="PF05193"/>
    </source>
</evidence>
<reference evidence="3 4" key="1">
    <citation type="journal article" date="2018" name="Antonie Van Leeuwenhoek">
        <title>Larkinella terrae sp. nov., isolated from soil on Jeju Island, South Korea.</title>
        <authorList>
            <person name="Ten L.N."/>
            <person name="Jeon J."/>
            <person name="Park S.J."/>
            <person name="Park S."/>
            <person name="Lee S.Y."/>
            <person name="Kim M.K."/>
            <person name="Jung H.Y."/>
        </authorList>
    </citation>
    <scope>NUCLEOTIDE SEQUENCE [LARGE SCALE GENOMIC DNA]</scope>
    <source>
        <strain evidence="3 4">KCTC 52001</strain>
    </source>
</reference>
<dbReference type="OrthoDB" id="9811314at2"/>
<protein>
    <submittedName>
        <fullName evidence="3">Insulinase family protein</fullName>
    </submittedName>
</protein>
<name>A0A7K0EI18_9BACT</name>